<dbReference type="PANTHER" id="PTHR32141">
    <property type="match status" value="1"/>
</dbReference>
<dbReference type="EMBL" id="BQKI01000022">
    <property type="protein sequence ID" value="GJN12266.1"/>
    <property type="molecule type" value="Genomic_DNA"/>
</dbReference>
<dbReference type="InterPro" id="IPR053781">
    <property type="entry name" value="F-box_AtFBL13-like"/>
</dbReference>
<dbReference type="Pfam" id="PF24758">
    <property type="entry name" value="LRR_At5g56370"/>
    <property type="match status" value="1"/>
</dbReference>
<dbReference type="Pfam" id="PF00646">
    <property type="entry name" value="F-box"/>
    <property type="match status" value="1"/>
</dbReference>
<proteinExistence type="predicted"/>
<evidence type="ECO:0000313" key="4">
    <source>
        <dbReference type="EMBL" id="GJN12266.1"/>
    </source>
</evidence>
<feature type="domain" description="F-box" evidence="1">
    <location>
        <begin position="60"/>
        <end position="100"/>
    </location>
</feature>
<organism evidence="4 5">
    <name type="scientific">Eleusine coracana subsp. coracana</name>
    <dbReference type="NCBI Taxonomy" id="191504"/>
    <lineage>
        <taxon>Eukaryota</taxon>
        <taxon>Viridiplantae</taxon>
        <taxon>Streptophyta</taxon>
        <taxon>Embryophyta</taxon>
        <taxon>Tracheophyta</taxon>
        <taxon>Spermatophyta</taxon>
        <taxon>Magnoliopsida</taxon>
        <taxon>Liliopsida</taxon>
        <taxon>Poales</taxon>
        <taxon>Poaceae</taxon>
        <taxon>PACMAD clade</taxon>
        <taxon>Chloridoideae</taxon>
        <taxon>Cynodonteae</taxon>
        <taxon>Eleusininae</taxon>
        <taxon>Eleusine</taxon>
    </lineage>
</organism>
<sequence>MSSSSFTPFLDLLLDPTVPSEASLHHRSLPLSNPEYCTEWRPSLEPPSPVGSGGGEPDLISLLPDEILGCIITFLPTKDGARTQILSSRWRPLWRSAPLNLSVIGTSIDAAAVSSILSAHAGPARRFDVSNIVLCSLNGWLRSSTLDSLQELRFSYSSAAVEKPQMPPAALRFRSTLRVVHFGCCKFPDVAADQLGFPNLKHLKLRSVTISEDSLHAVLAGCPALNSVMLEFCYGFRRLRITSQSLNCFSLHLYERPVTEILLQEVIVENAPCLERLLHCGSLADHGMRISVISAPTLKMIGRLTGRLGRLELGTTVFKVNFAIVSIDDEPML</sequence>
<evidence type="ECO:0000259" key="2">
    <source>
        <dbReference type="Pfam" id="PF24758"/>
    </source>
</evidence>
<dbReference type="PANTHER" id="PTHR32141:SF158">
    <property type="entry name" value="EXPRESSED PROTEIN"/>
    <property type="match status" value="1"/>
</dbReference>
<dbReference type="AlphaFoldDB" id="A0AAV5DPX7"/>
<comment type="caution">
    <text evidence="4">The sequence shown here is derived from an EMBL/GenBank/DDBJ whole genome shotgun (WGS) entry which is preliminary data.</text>
</comment>
<keyword evidence="5" id="KW-1185">Reference proteome</keyword>
<name>A0AAV5DPX7_ELECO</name>
<dbReference type="SUPFAM" id="SSF52047">
    <property type="entry name" value="RNI-like"/>
    <property type="match status" value="1"/>
</dbReference>
<gene>
    <name evidence="4" type="primary">ga30530</name>
    <name evidence="3" type="synonym">ga30496</name>
    <name evidence="3" type="ORF">PR202_ga30496</name>
    <name evidence="4" type="ORF">PR202_ga30530</name>
</gene>
<dbReference type="CDD" id="cd22160">
    <property type="entry name" value="F-box_AtFBL13-like"/>
    <property type="match status" value="1"/>
</dbReference>
<dbReference type="EMBL" id="BQKI01000022">
    <property type="protein sequence ID" value="GJN12236.1"/>
    <property type="molecule type" value="Genomic_DNA"/>
</dbReference>
<evidence type="ECO:0008006" key="6">
    <source>
        <dbReference type="Google" id="ProtNLM"/>
    </source>
</evidence>
<protein>
    <recommendedName>
        <fullName evidence="6">F-box domain-containing protein</fullName>
    </recommendedName>
</protein>
<dbReference type="Proteomes" id="UP001054889">
    <property type="component" value="Unassembled WGS sequence"/>
</dbReference>
<dbReference type="SUPFAM" id="SSF81383">
    <property type="entry name" value="F-box domain"/>
    <property type="match status" value="1"/>
</dbReference>
<evidence type="ECO:0000259" key="1">
    <source>
        <dbReference type="Pfam" id="PF00646"/>
    </source>
</evidence>
<dbReference type="InterPro" id="IPR001810">
    <property type="entry name" value="F-box_dom"/>
</dbReference>
<dbReference type="Gene3D" id="3.80.10.10">
    <property type="entry name" value="Ribonuclease Inhibitor"/>
    <property type="match status" value="1"/>
</dbReference>
<reference evidence="4" key="1">
    <citation type="journal article" date="2018" name="DNA Res.">
        <title>Multiple hybrid de novo genome assembly of finger millet, an orphan allotetraploid crop.</title>
        <authorList>
            <person name="Hatakeyama M."/>
            <person name="Aluri S."/>
            <person name="Balachadran M.T."/>
            <person name="Sivarajan S.R."/>
            <person name="Patrignani A."/>
            <person name="Gruter S."/>
            <person name="Poveda L."/>
            <person name="Shimizu-Inatsugi R."/>
            <person name="Baeten J."/>
            <person name="Francoijs K.J."/>
            <person name="Nataraja K.N."/>
            <person name="Reddy Y.A.N."/>
            <person name="Phadnis S."/>
            <person name="Ravikumar R.L."/>
            <person name="Schlapbach R."/>
            <person name="Sreeman S.M."/>
            <person name="Shimizu K.K."/>
        </authorList>
    </citation>
    <scope>NUCLEOTIDE SEQUENCE</scope>
</reference>
<evidence type="ECO:0000313" key="3">
    <source>
        <dbReference type="EMBL" id="GJN12236.1"/>
    </source>
</evidence>
<evidence type="ECO:0000313" key="5">
    <source>
        <dbReference type="Proteomes" id="UP001054889"/>
    </source>
</evidence>
<accession>A0AAV5DPX7</accession>
<dbReference type="InterPro" id="IPR032675">
    <property type="entry name" value="LRR_dom_sf"/>
</dbReference>
<dbReference type="InterPro" id="IPR055411">
    <property type="entry name" value="LRR_FXL15/At3g58940/PEG3-like"/>
</dbReference>
<feature type="domain" description="F-box/LRR-repeat protein 15/At3g58940/PEG3-like LRR" evidence="2">
    <location>
        <begin position="137"/>
        <end position="322"/>
    </location>
</feature>
<dbReference type="InterPro" id="IPR055302">
    <property type="entry name" value="F-box_dom-containing"/>
</dbReference>
<dbReference type="InterPro" id="IPR036047">
    <property type="entry name" value="F-box-like_dom_sf"/>
</dbReference>
<reference evidence="4" key="2">
    <citation type="submission" date="2021-12" db="EMBL/GenBank/DDBJ databases">
        <title>Resequencing data analysis of finger millet.</title>
        <authorList>
            <person name="Hatakeyama M."/>
            <person name="Aluri S."/>
            <person name="Balachadran M.T."/>
            <person name="Sivarajan S.R."/>
            <person name="Poveda L."/>
            <person name="Shimizu-Inatsugi R."/>
            <person name="Schlapbach R."/>
            <person name="Sreeman S.M."/>
            <person name="Shimizu K.K."/>
        </authorList>
    </citation>
    <scope>NUCLEOTIDE SEQUENCE</scope>
</reference>